<proteinExistence type="predicted"/>
<evidence type="ECO:0000256" key="1">
    <source>
        <dbReference type="SAM" id="MobiDB-lite"/>
    </source>
</evidence>
<evidence type="ECO:0000313" key="2">
    <source>
        <dbReference type="EMBL" id="MBB3121388.1"/>
    </source>
</evidence>
<sequence length="77" mass="7608">MRRLILSAALLLSACGGGGGHGGMAAPSDPPAPPVVAADVFLSLVQTRTGASDEESEPVDLDALAATSPEDAEPVPL</sequence>
<comment type="caution">
    <text evidence="2">The sequence shown here is derived from an EMBL/GenBank/DDBJ whole genome shotgun (WGS) entry which is preliminary data.</text>
</comment>
<keyword evidence="3" id="KW-1185">Reference proteome</keyword>
<reference evidence="2 3" key="1">
    <citation type="submission" date="2020-08" db="EMBL/GenBank/DDBJ databases">
        <title>Genomic Encyclopedia of Type Strains, Phase III (KMG-III): the genomes of soil and plant-associated and newly described type strains.</title>
        <authorList>
            <person name="Whitman W."/>
        </authorList>
    </citation>
    <scope>NUCLEOTIDE SEQUENCE [LARGE SCALE GENOMIC DNA]</scope>
    <source>
        <strain evidence="2 3">CECT 8897</strain>
    </source>
</reference>
<gene>
    <name evidence="2" type="ORF">FHS03_004466</name>
</gene>
<organism evidence="2 3">
    <name type="scientific">Pseudoduganella violacea</name>
    <dbReference type="NCBI Taxonomy" id="1715466"/>
    <lineage>
        <taxon>Bacteria</taxon>
        <taxon>Pseudomonadati</taxon>
        <taxon>Pseudomonadota</taxon>
        <taxon>Betaproteobacteria</taxon>
        <taxon>Burkholderiales</taxon>
        <taxon>Oxalobacteraceae</taxon>
        <taxon>Telluria group</taxon>
        <taxon>Pseudoduganella</taxon>
    </lineage>
</organism>
<name>A0A7W5FWL0_9BURK</name>
<dbReference type="EMBL" id="JACHXD010000016">
    <property type="protein sequence ID" value="MBB3121388.1"/>
    <property type="molecule type" value="Genomic_DNA"/>
</dbReference>
<evidence type="ECO:0000313" key="3">
    <source>
        <dbReference type="Proteomes" id="UP000541535"/>
    </source>
</evidence>
<dbReference type="PROSITE" id="PS51257">
    <property type="entry name" value="PROKAR_LIPOPROTEIN"/>
    <property type="match status" value="1"/>
</dbReference>
<dbReference type="Proteomes" id="UP000541535">
    <property type="component" value="Unassembled WGS sequence"/>
</dbReference>
<protein>
    <submittedName>
        <fullName evidence="2">Uncharacterized protein</fullName>
    </submittedName>
</protein>
<feature type="region of interest" description="Disordered" evidence="1">
    <location>
        <begin position="48"/>
        <end position="77"/>
    </location>
</feature>
<dbReference type="RefSeq" id="WP_183443112.1">
    <property type="nucleotide sequence ID" value="NZ_JACHXD010000016.1"/>
</dbReference>
<dbReference type="AlphaFoldDB" id="A0A7W5FWL0"/>
<accession>A0A7W5FWL0</accession>